<feature type="compositionally biased region" description="Low complexity" evidence="1">
    <location>
        <begin position="77"/>
        <end position="95"/>
    </location>
</feature>
<sequence>MKYIVVLIMVLTAYVAGYFTAKEPASSVAAEITSTKNSESIIQRDDIPQNMEEFAEADQISASKSNSEMKVDAATNSQSSTESTQIPSTQSTPTPVGTNNASGSDKKRPLTDEQIDKLVPAPFNQYLKGHDSALLKKYRKFSEQESPSSQDSDISNKISDAIASNPYSKFLNIESFQCKANFCEIRLYESKSGVWSYIQAEMSLQDWWKFQSSSAHGFDTGKENVSGWYVLLTRD</sequence>
<evidence type="ECO:0000313" key="2">
    <source>
        <dbReference type="EMBL" id="MDR7089371.1"/>
    </source>
</evidence>
<reference evidence="2 3" key="1">
    <citation type="submission" date="2023-07" db="EMBL/GenBank/DDBJ databases">
        <title>Sorghum-associated microbial communities from plants grown in Nebraska, USA.</title>
        <authorList>
            <person name="Schachtman D."/>
        </authorList>
    </citation>
    <scope>NUCLEOTIDE SEQUENCE [LARGE SCALE GENOMIC DNA]</scope>
    <source>
        <strain evidence="2 3">BE190</strain>
    </source>
</reference>
<protein>
    <submittedName>
        <fullName evidence="2">Uncharacterized protein</fullName>
    </submittedName>
</protein>
<dbReference type="Proteomes" id="UP001253595">
    <property type="component" value="Unassembled WGS sequence"/>
</dbReference>
<organism evidence="2 3">
    <name type="scientific">Cellvibrio fibrivorans</name>
    <dbReference type="NCBI Taxonomy" id="126350"/>
    <lineage>
        <taxon>Bacteria</taxon>
        <taxon>Pseudomonadati</taxon>
        <taxon>Pseudomonadota</taxon>
        <taxon>Gammaproteobacteria</taxon>
        <taxon>Cellvibrionales</taxon>
        <taxon>Cellvibrionaceae</taxon>
        <taxon>Cellvibrio</taxon>
    </lineage>
</organism>
<gene>
    <name evidence="2" type="ORF">J2X05_001377</name>
</gene>
<dbReference type="RefSeq" id="WP_310070393.1">
    <property type="nucleotide sequence ID" value="NZ_JAVDVX010000002.1"/>
</dbReference>
<name>A0ABU1UW30_9GAMM</name>
<evidence type="ECO:0000256" key="1">
    <source>
        <dbReference type="SAM" id="MobiDB-lite"/>
    </source>
</evidence>
<dbReference type="EMBL" id="JAVDVX010000002">
    <property type="protein sequence ID" value="MDR7089371.1"/>
    <property type="molecule type" value="Genomic_DNA"/>
</dbReference>
<feature type="region of interest" description="Disordered" evidence="1">
    <location>
        <begin position="56"/>
        <end position="109"/>
    </location>
</feature>
<keyword evidence="3" id="KW-1185">Reference proteome</keyword>
<proteinExistence type="predicted"/>
<comment type="caution">
    <text evidence="2">The sequence shown here is derived from an EMBL/GenBank/DDBJ whole genome shotgun (WGS) entry which is preliminary data.</text>
</comment>
<accession>A0ABU1UW30</accession>
<evidence type="ECO:0000313" key="3">
    <source>
        <dbReference type="Proteomes" id="UP001253595"/>
    </source>
</evidence>